<keyword evidence="1" id="KW-0929">Antimicrobial</keyword>
<dbReference type="PANTHER" id="PTHR33147">
    <property type="entry name" value="DEFENSIN-LIKE PROTEIN 1"/>
    <property type="match status" value="1"/>
</dbReference>
<dbReference type="EMBL" id="JAATIP010000218">
    <property type="protein sequence ID" value="KAF4359107.1"/>
    <property type="molecule type" value="Genomic_DNA"/>
</dbReference>
<accession>A0A7J6EKX6</accession>
<keyword evidence="4" id="KW-1015">Disulfide bond</keyword>
<keyword evidence="5" id="KW-0812">Transmembrane</keyword>
<dbReference type="Proteomes" id="UP000525078">
    <property type="component" value="Unassembled WGS sequence"/>
</dbReference>
<dbReference type="InterPro" id="IPR008176">
    <property type="entry name" value="Defensin_plant"/>
</dbReference>
<dbReference type="InterPro" id="IPR036574">
    <property type="entry name" value="Scorpion_toxin-like_sf"/>
</dbReference>
<comment type="caution">
    <text evidence="7">The sequence shown here is derived from an EMBL/GenBank/DDBJ whole genome shotgun (WGS) entry which is preliminary data.</text>
</comment>
<gene>
    <name evidence="7" type="ORF">F8388_005216</name>
</gene>
<dbReference type="CDD" id="cd00107">
    <property type="entry name" value="Knot1"/>
    <property type="match status" value="1"/>
</dbReference>
<dbReference type="AlphaFoldDB" id="A0A7J6EKX6"/>
<dbReference type="GO" id="GO:0050832">
    <property type="term" value="P:defense response to fungus"/>
    <property type="evidence" value="ECO:0007669"/>
    <property type="project" value="UniProtKB-KW"/>
</dbReference>
<proteinExistence type="predicted"/>
<evidence type="ECO:0000256" key="1">
    <source>
        <dbReference type="ARBA" id="ARBA00022529"/>
    </source>
</evidence>
<evidence type="ECO:0000256" key="5">
    <source>
        <dbReference type="SAM" id="Phobius"/>
    </source>
</evidence>
<protein>
    <recommendedName>
        <fullName evidence="6">Knottins-like domain-containing protein</fullName>
    </recommendedName>
</protein>
<dbReference type="Pfam" id="PF00304">
    <property type="entry name" value="Gamma-thionin"/>
    <property type="match status" value="1"/>
</dbReference>
<sequence>MHDMAASSYDIISIKHQTMDRKGSFGFGSRVVFFWLFLVFILLASSSKMGSVEGRMCESQSHHYEGACVIDHNCATVCRTEGFSGGKCKGFRRRCFCTRQC</sequence>
<reference evidence="7 8" key="1">
    <citation type="journal article" date="2020" name="bioRxiv">
        <title>Sequence and annotation of 42 cannabis genomes reveals extensive copy number variation in cannabinoid synthesis and pathogen resistance genes.</title>
        <authorList>
            <person name="Mckernan K.J."/>
            <person name="Helbert Y."/>
            <person name="Kane L.T."/>
            <person name="Ebling H."/>
            <person name="Zhang L."/>
            <person name="Liu B."/>
            <person name="Eaton Z."/>
            <person name="Mclaughlin S."/>
            <person name="Kingan S."/>
            <person name="Baybayan P."/>
            <person name="Concepcion G."/>
            <person name="Jordan M."/>
            <person name="Riva A."/>
            <person name="Barbazuk W."/>
            <person name="Harkins T."/>
        </authorList>
    </citation>
    <scope>NUCLEOTIDE SEQUENCE [LARGE SCALE GENOMIC DNA]</scope>
    <source>
        <strain evidence="8">cv. Jamaican Lion 4</strain>
        <tissue evidence="7">Leaf</tissue>
    </source>
</reference>
<evidence type="ECO:0000256" key="4">
    <source>
        <dbReference type="ARBA" id="ARBA00023157"/>
    </source>
</evidence>
<dbReference type="PROSITE" id="PS00940">
    <property type="entry name" value="GAMMA_THIONIN"/>
    <property type="match status" value="1"/>
</dbReference>
<feature type="transmembrane region" description="Helical" evidence="5">
    <location>
        <begin position="27"/>
        <end position="46"/>
    </location>
</feature>
<dbReference type="PANTHER" id="PTHR33147:SF130">
    <property type="entry name" value="DEFENSIN-LIKE PROTEIN 1"/>
    <property type="match status" value="1"/>
</dbReference>
<evidence type="ECO:0000256" key="2">
    <source>
        <dbReference type="ARBA" id="ARBA00022577"/>
    </source>
</evidence>
<dbReference type="PRINTS" id="PR00288">
    <property type="entry name" value="PUROTHIONIN"/>
</dbReference>
<evidence type="ECO:0000256" key="3">
    <source>
        <dbReference type="ARBA" id="ARBA00022729"/>
    </source>
</evidence>
<keyword evidence="5" id="KW-1133">Transmembrane helix</keyword>
<keyword evidence="5" id="KW-0472">Membrane</keyword>
<evidence type="ECO:0000259" key="6">
    <source>
        <dbReference type="SMART" id="SM00505"/>
    </source>
</evidence>
<organism evidence="7 8">
    <name type="scientific">Cannabis sativa</name>
    <name type="common">Hemp</name>
    <name type="synonym">Marijuana</name>
    <dbReference type="NCBI Taxonomy" id="3483"/>
    <lineage>
        <taxon>Eukaryota</taxon>
        <taxon>Viridiplantae</taxon>
        <taxon>Streptophyta</taxon>
        <taxon>Embryophyta</taxon>
        <taxon>Tracheophyta</taxon>
        <taxon>Spermatophyta</taxon>
        <taxon>Magnoliopsida</taxon>
        <taxon>eudicotyledons</taxon>
        <taxon>Gunneridae</taxon>
        <taxon>Pentapetalae</taxon>
        <taxon>rosids</taxon>
        <taxon>fabids</taxon>
        <taxon>Rosales</taxon>
        <taxon>Cannabaceae</taxon>
        <taxon>Cannabis</taxon>
    </lineage>
</organism>
<dbReference type="Gene3D" id="3.30.30.10">
    <property type="entry name" value="Knottin, scorpion toxin-like"/>
    <property type="match status" value="1"/>
</dbReference>
<evidence type="ECO:0000313" key="8">
    <source>
        <dbReference type="Proteomes" id="UP000525078"/>
    </source>
</evidence>
<evidence type="ECO:0000313" key="7">
    <source>
        <dbReference type="EMBL" id="KAF4359107.1"/>
    </source>
</evidence>
<name>A0A7J6EKX6_CANSA</name>
<dbReference type="InterPro" id="IPR003614">
    <property type="entry name" value="Knottins"/>
</dbReference>
<keyword evidence="2" id="KW-0295">Fungicide</keyword>
<dbReference type="GO" id="GO:0031640">
    <property type="term" value="P:killing of cells of another organism"/>
    <property type="evidence" value="ECO:0007669"/>
    <property type="project" value="UniProtKB-KW"/>
</dbReference>
<keyword evidence="3" id="KW-0732">Signal</keyword>
<dbReference type="SMART" id="SM00505">
    <property type="entry name" value="Knot1"/>
    <property type="match status" value="1"/>
</dbReference>
<feature type="domain" description="Knottins-like" evidence="6">
    <location>
        <begin position="56"/>
        <end position="101"/>
    </location>
</feature>
<dbReference type="SUPFAM" id="SSF57095">
    <property type="entry name" value="Scorpion toxin-like"/>
    <property type="match status" value="1"/>
</dbReference>